<keyword evidence="5" id="KW-1133">Transmembrane helix</keyword>
<dbReference type="Gene3D" id="1.10.510.10">
    <property type="entry name" value="Transferase(Phosphotransferase) domain 1"/>
    <property type="match status" value="1"/>
</dbReference>
<dbReference type="GO" id="GO:0004714">
    <property type="term" value="F:transmembrane receptor protein tyrosine kinase activity"/>
    <property type="evidence" value="ECO:0007669"/>
    <property type="project" value="UniProtKB-EC"/>
</dbReference>
<evidence type="ECO:0000256" key="4">
    <source>
        <dbReference type="ARBA" id="ARBA00022729"/>
    </source>
</evidence>
<keyword evidence="7" id="KW-0325">Glycoprotein</keyword>
<dbReference type="GO" id="GO:0005524">
    <property type="term" value="F:ATP binding"/>
    <property type="evidence" value="ECO:0007669"/>
    <property type="project" value="InterPro"/>
</dbReference>
<keyword evidence="3" id="KW-0812">Transmembrane</keyword>
<dbReference type="PANTHER" id="PTHR27009">
    <property type="entry name" value="RUST RESISTANCE KINASE LR10-RELATED"/>
    <property type="match status" value="1"/>
</dbReference>
<dbReference type="InterPro" id="IPR045874">
    <property type="entry name" value="LRK10/LRL21-25-like"/>
</dbReference>
<accession>A0A0B2SIE9</accession>
<dbReference type="SUPFAM" id="SSF56112">
    <property type="entry name" value="Protein kinase-like (PK-like)"/>
    <property type="match status" value="1"/>
</dbReference>
<dbReference type="GO" id="GO:0004674">
    <property type="term" value="F:protein serine/threonine kinase activity"/>
    <property type="evidence" value="ECO:0007669"/>
    <property type="project" value="UniProtKB-KW"/>
</dbReference>
<evidence type="ECO:0000313" key="11">
    <source>
        <dbReference type="Proteomes" id="UP000289340"/>
    </source>
</evidence>
<comment type="subcellular location">
    <subcellularLocation>
        <location evidence="1">Membrane</location>
        <topology evidence="1">Single-pass type I membrane protein</topology>
    </subcellularLocation>
</comment>
<dbReference type="Proteomes" id="UP000289340">
    <property type="component" value="Chromosome 4"/>
</dbReference>
<keyword evidence="2" id="KW-0723">Serine/threonine-protein kinase</keyword>
<keyword evidence="9" id="KW-0675">Receptor</keyword>
<dbReference type="EC" id="2.7.10.1" evidence="9"/>
<sequence>MLAARGTLGYIAPEVFSKNLGNVSYKYDIYSYGMLLLEMVGGRKNVDISPTQNFHVLYPDWIHDLVDGDIHIHVEDEGDVKISKQLAIAGLWCIQWQPVNRPSIKLVIEMLETREKDQLTVPPNPFQSTTATNISGLTLARRPLKLEAIQE</sequence>
<keyword evidence="4" id="KW-0732">Signal</keyword>
<keyword evidence="6" id="KW-0472">Membrane</keyword>
<protein>
    <submittedName>
        <fullName evidence="9">Putative receptor-like protein kinase</fullName>
        <ecNumber evidence="9">2.7.10.1</ecNumber>
    </submittedName>
    <submittedName>
        <fullName evidence="10">Rust resistance kinase Lr10</fullName>
    </submittedName>
</protein>
<evidence type="ECO:0000313" key="10">
    <source>
        <dbReference type="EMBL" id="RZC16160.1"/>
    </source>
</evidence>
<evidence type="ECO:0000256" key="5">
    <source>
        <dbReference type="ARBA" id="ARBA00022989"/>
    </source>
</evidence>
<keyword evidence="9" id="KW-0808">Transferase</keyword>
<evidence type="ECO:0000313" key="9">
    <source>
        <dbReference type="EMBL" id="KHN44775.1"/>
    </source>
</evidence>
<evidence type="ECO:0000256" key="1">
    <source>
        <dbReference type="ARBA" id="ARBA00004479"/>
    </source>
</evidence>
<name>A0A0B2SIE9_GLYSO</name>
<evidence type="ECO:0000259" key="8">
    <source>
        <dbReference type="PROSITE" id="PS50011"/>
    </source>
</evidence>
<evidence type="ECO:0000256" key="3">
    <source>
        <dbReference type="ARBA" id="ARBA00022692"/>
    </source>
</evidence>
<dbReference type="InterPro" id="IPR000719">
    <property type="entry name" value="Prot_kinase_dom"/>
</dbReference>
<keyword evidence="9" id="KW-0418">Kinase</keyword>
<evidence type="ECO:0000256" key="7">
    <source>
        <dbReference type="ARBA" id="ARBA00023180"/>
    </source>
</evidence>
<dbReference type="Proteomes" id="UP000053555">
    <property type="component" value="Unassembled WGS sequence"/>
</dbReference>
<dbReference type="PROSITE" id="PS50011">
    <property type="entry name" value="PROTEIN_KINASE_DOM"/>
    <property type="match status" value="1"/>
</dbReference>
<gene>
    <name evidence="10" type="ORF">D0Y65_009435</name>
    <name evidence="9" type="ORF">glysoja_038563</name>
</gene>
<dbReference type="EMBL" id="QZWG01000004">
    <property type="protein sequence ID" value="RZC16160.1"/>
    <property type="molecule type" value="Genomic_DNA"/>
</dbReference>
<reference evidence="10 11" key="2">
    <citation type="submission" date="2018-09" db="EMBL/GenBank/DDBJ databases">
        <title>A high-quality reference genome of wild soybean provides a powerful tool to mine soybean genomes.</title>
        <authorList>
            <person name="Xie M."/>
            <person name="Chung C.Y.L."/>
            <person name="Li M.-W."/>
            <person name="Wong F.-L."/>
            <person name="Chan T.-F."/>
            <person name="Lam H.-M."/>
        </authorList>
    </citation>
    <scope>NUCLEOTIDE SEQUENCE [LARGE SCALE GENOMIC DNA]</scope>
    <source>
        <strain evidence="11">cv. W05</strain>
        <tissue evidence="10">Hypocotyl of etiolated seedlings</tissue>
    </source>
</reference>
<feature type="domain" description="Protein kinase" evidence="8">
    <location>
        <begin position="1"/>
        <end position="127"/>
    </location>
</feature>
<keyword evidence="11" id="KW-1185">Reference proteome</keyword>
<dbReference type="InterPro" id="IPR011009">
    <property type="entry name" value="Kinase-like_dom_sf"/>
</dbReference>
<organism evidence="9">
    <name type="scientific">Glycine soja</name>
    <name type="common">Wild soybean</name>
    <dbReference type="NCBI Taxonomy" id="3848"/>
    <lineage>
        <taxon>Eukaryota</taxon>
        <taxon>Viridiplantae</taxon>
        <taxon>Streptophyta</taxon>
        <taxon>Embryophyta</taxon>
        <taxon>Tracheophyta</taxon>
        <taxon>Spermatophyta</taxon>
        <taxon>Magnoliopsida</taxon>
        <taxon>eudicotyledons</taxon>
        <taxon>Gunneridae</taxon>
        <taxon>Pentapetalae</taxon>
        <taxon>rosids</taxon>
        <taxon>fabids</taxon>
        <taxon>Fabales</taxon>
        <taxon>Fabaceae</taxon>
        <taxon>Papilionoideae</taxon>
        <taxon>50 kb inversion clade</taxon>
        <taxon>NPAAA clade</taxon>
        <taxon>indigoferoid/millettioid clade</taxon>
        <taxon>Phaseoleae</taxon>
        <taxon>Glycine</taxon>
        <taxon>Glycine subgen. Soja</taxon>
    </lineage>
</organism>
<dbReference type="AlphaFoldDB" id="A0A0B2SIE9"/>
<dbReference type="GO" id="GO:0016020">
    <property type="term" value="C:membrane"/>
    <property type="evidence" value="ECO:0007669"/>
    <property type="project" value="UniProtKB-SubCell"/>
</dbReference>
<evidence type="ECO:0000256" key="2">
    <source>
        <dbReference type="ARBA" id="ARBA00022527"/>
    </source>
</evidence>
<proteinExistence type="predicted"/>
<evidence type="ECO:0000256" key="6">
    <source>
        <dbReference type="ARBA" id="ARBA00023136"/>
    </source>
</evidence>
<reference evidence="9" key="1">
    <citation type="submission" date="2014-07" db="EMBL/GenBank/DDBJ databases">
        <title>Identification of a novel salt tolerance gene in wild soybean by whole-genome sequencing.</title>
        <authorList>
            <person name="Lam H.-M."/>
            <person name="Qi X."/>
            <person name="Li M.-W."/>
            <person name="Liu X."/>
            <person name="Xie M."/>
            <person name="Ni M."/>
            <person name="Xu X."/>
        </authorList>
    </citation>
    <scope>NUCLEOTIDE SEQUENCE [LARGE SCALE GENOMIC DNA]</scope>
    <source>
        <tissue evidence="9">Root</tissue>
    </source>
</reference>
<dbReference type="EMBL" id="KN643009">
    <property type="protein sequence ID" value="KHN44775.1"/>
    <property type="molecule type" value="Genomic_DNA"/>
</dbReference>